<dbReference type="InterPro" id="IPR036625">
    <property type="entry name" value="E3-bd_dom_sf"/>
</dbReference>
<sequence>MKTYTIPEIGNEEVEVTEIEIKEEEKVKPEQTLITVEGQKISIDIPSTVKGKVKEILVKIGQKIKTGTPFIKIESDEHITSKEEKENKKEEDQKVEKSQKGREEKRKEEDKEERKRKSNKEREDSHASPTVRRLAREYKVELSEIKGTGRKGRVLKEDIKVYLKGREDNSTLFLSSSKENVFVKNSSSGLNLEKENRYFFNRVEMSAVSQLKKNWSSVPHVTQFAEADITELNKLKKSFSEDFFQEENLYSLTYLPFIIKALCCALKKFSKFNSVYSDTTSSLLFKKSLNIGIVVDSKEGLFIPVLKKANEKSILDIAKEVFLLSEKTRQKKLLLSDVQESTFTVSNLGGVGGSFFTPIVNSPEVGILGISRASLKPTWVIDKILPRLILPLSLSYDHRVINGVYAVNFLNLIIKLLSNVALLTVY</sequence>
<evidence type="ECO:0000256" key="8">
    <source>
        <dbReference type="SAM" id="MobiDB-lite"/>
    </source>
</evidence>
<dbReference type="InterPro" id="IPR011053">
    <property type="entry name" value="Single_hybrid_motif"/>
</dbReference>
<feature type="domain" description="Peripheral subunit-binding (PSBD)" evidence="10">
    <location>
        <begin position="126"/>
        <end position="163"/>
    </location>
</feature>
<dbReference type="Gene3D" id="4.10.320.10">
    <property type="entry name" value="E3-binding domain"/>
    <property type="match status" value="1"/>
</dbReference>
<keyword evidence="4 7" id="KW-0808">Transferase</keyword>
<keyword evidence="11" id="KW-0670">Pyruvate</keyword>
<dbReference type="InterPro" id="IPR023213">
    <property type="entry name" value="CAT-like_dom_sf"/>
</dbReference>
<dbReference type="InterPro" id="IPR001078">
    <property type="entry name" value="2-oxoacid_DH_actylTfrase"/>
</dbReference>
<dbReference type="PANTHER" id="PTHR43178:SF2">
    <property type="entry name" value="DIHYDROLIPOYLLYSINE-RESIDUE ACETYLTRANSFERASE COMPONENT OF PYRUVATE DEHYDROGENASE COMPLEX"/>
    <property type="match status" value="1"/>
</dbReference>
<dbReference type="PROSITE" id="PS51826">
    <property type="entry name" value="PSBD"/>
    <property type="match status" value="1"/>
</dbReference>
<keyword evidence="5 7" id="KW-0450">Lipoyl</keyword>
<feature type="compositionally biased region" description="Basic and acidic residues" evidence="8">
    <location>
        <begin position="77"/>
        <end position="126"/>
    </location>
</feature>
<dbReference type="PROSITE" id="PS50968">
    <property type="entry name" value="BIOTINYL_LIPOYL"/>
    <property type="match status" value="1"/>
</dbReference>
<evidence type="ECO:0000256" key="7">
    <source>
        <dbReference type="RuleBase" id="RU003423"/>
    </source>
</evidence>
<evidence type="ECO:0000256" key="2">
    <source>
        <dbReference type="ARBA" id="ARBA00007317"/>
    </source>
</evidence>
<dbReference type="InterPro" id="IPR000089">
    <property type="entry name" value="Biotin_lipoyl"/>
</dbReference>
<feature type="region of interest" description="Disordered" evidence="8">
    <location>
        <begin position="77"/>
        <end position="132"/>
    </location>
</feature>
<dbReference type="PANTHER" id="PTHR43178">
    <property type="entry name" value="DIHYDROLIPOAMIDE ACETYLTRANSFERASE COMPONENT OF PYRUVATE DEHYDROGENASE COMPLEX"/>
    <property type="match status" value="1"/>
</dbReference>
<dbReference type="SUPFAM" id="SSF47005">
    <property type="entry name" value="Peripheral subunit-binding domain of 2-oxo acid dehydrogenase complex"/>
    <property type="match status" value="1"/>
</dbReference>
<evidence type="ECO:0000259" key="9">
    <source>
        <dbReference type="PROSITE" id="PS50968"/>
    </source>
</evidence>
<evidence type="ECO:0000256" key="5">
    <source>
        <dbReference type="ARBA" id="ARBA00022823"/>
    </source>
</evidence>
<comment type="cofactor">
    <cofactor evidence="1 7">
        <name>(R)-lipoate</name>
        <dbReference type="ChEBI" id="CHEBI:83088"/>
    </cofactor>
</comment>
<evidence type="ECO:0000256" key="3">
    <source>
        <dbReference type="ARBA" id="ARBA00011484"/>
    </source>
</evidence>
<comment type="subunit">
    <text evidence="3">Forms a 24-polypeptide structural core with octahedral symmetry.</text>
</comment>
<dbReference type="Pfam" id="PF02817">
    <property type="entry name" value="E3_binding"/>
    <property type="match status" value="1"/>
</dbReference>
<keyword evidence="6 7" id="KW-0012">Acyltransferase</keyword>
<dbReference type="Gene3D" id="2.40.50.100">
    <property type="match status" value="1"/>
</dbReference>
<dbReference type="AlphaFoldDB" id="A0AAT9IGE6"/>
<dbReference type="GO" id="GO:0005737">
    <property type="term" value="C:cytoplasm"/>
    <property type="evidence" value="ECO:0007669"/>
    <property type="project" value="TreeGrafter"/>
</dbReference>
<dbReference type="GO" id="GO:0006086">
    <property type="term" value="P:pyruvate decarboxylation to acetyl-CoA"/>
    <property type="evidence" value="ECO:0007669"/>
    <property type="project" value="TreeGrafter"/>
</dbReference>
<dbReference type="EC" id="2.3.1.-" evidence="7"/>
<dbReference type="Gene3D" id="3.30.559.10">
    <property type="entry name" value="Chloramphenicol acetyltransferase-like domain"/>
    <property type="match status" value="1"/>
</dbReference>
<dbReference type="EMBL" id="OZ060371">
    <property type="protein sequence ID" value="CAL4042702.1"/>
    <property type="molecule type" value="Genomic_DNA"/>
</dbReference>
<dbReference type="RefSeq" id="WP_367681137.1">
    <property type="nucleotide sequence ID" value="NZ_OZ060371.1"/>
</dbReference>
<evidence type="ECO:0000256" key="1">
    <source>
        <dbReference type="ARBA" id="ARBA00001938"/>
    </source>
</evidence>
<dbReference type="Pfam" id="PF00364">
    <property type="entry name" value="Biotin_lipoyl"/>
    <property type="match status" value="1"/>
</dbReference>
<feature type="domain" description="Lipoyl-binding" evidence="9">
    <location>
        <begin position="1"/>
        <end position="74"/>
    </location>
</feature>
<dbReference type="InterPro" id="IPR050743">
    <property type="entry name" value="2-oxoacid_DH_E2_comp"/>
</dbReference>
<gene>
    <name evidence="11" type="primary">aceF</name>
    <name evidence="11" type="ORF">BUANCORI2928_167</name>
</gene>
<organism evidence="11">
    <name type="scientific">Buchnera aphidicola</name>
    <name type="common">Anoecia corni</name>
    <dbReference type="NCBI Taxonomy" id="2994477"/>
    <lineage>
        <taxon>Bacteria</taxon>
        <taxon>Pseudomonadati</taxon>
        <taxon>Pseudomonadota</taxon>
        <taxon>Gammaproteobacteria</taxon>
        <taxon>Enterobacterales</taxon>
        <taxon>Erwiniaceae</taxon>
        <taxon>Buchnera</taxon>
    </lineage>
</organism>
<dbReference type="GO" id="GO:0031405">
    <property type="term" value="F:lipoic acid binding"/>
    <property type="evidence" value="ECO:0007669"/>
    <property type="project" value="TreeGrafter"/>
</dbReference>
<evidence type="ECO:0000256" key="4">
    <source>
        <dbReference type="ARBA" id="ARBA00022679"/>
    </source>
</evidence>
<dbReference type="GO" id="GO:0016407">
    <property type="term" value="F:acetyltransferase activity"/>
    <property type="evidence" value="ECO:0007669"/>
    <property type="project" value="TreeGrafter"/>
</dbReference>
<accession>A0AAT9IGE6</accession>
<reference evidence="11" key="1">
    <citation type="submission" date="2024-06" db="EMBL/GenBank/DDBJ databases">
        <authorList>
            <person name="Manzano-Marin A."/>
            <person name="Manzano-Marin A."/>
            <person name="Alejandro Manzano Marin A."/>
        </authorList>
    </citation>
    <scope>NUCLEOTIDE SEQUENCE</scope>
    <source>
        <strain evidence="11">Ancorni-2928</strain>
    </source>
</reference>
<protein>
    <recommendedName>
        <fullName evidence="7">Dihydrolipoamide acetyltransferase component of pyruvate dehydrogenase complex</fullName>
        <ecNumber evidence="7">2.3.1.-</ecNumber>
    </recommendedName>
</protein>
<evidence type="ECO:0000256" key="6">
    <source>
        <dbReference type="ARBA" id="ARBA00023315"/>
    </source>
</evidence>
<dbReference type="InterPro" id="IPR004167">
    <property type="entry name" value="PSBD"/>
</dbReference>
<name>A0AAT9IGE6_9GAMM</name>
<proteinExistence type="inferred from homology"/>
<comment type="similarity">
    <text evidence="2 7">Belongs to the 2-oxoacid dehydrogenase family.</text>
</comment>
<dbReference type="SUPFAM" id="SSF51230">
    <property type="entry name" value="Single hybrid motif"/>
    <property type="match status" value="1"/>
</dbReference>
<evidence type="ECO:0000313" key="11">
    <source>
        <dbReference type="EMBL" id="CAL4042702.1"/>
    </source>
</evidence>
<dbReference type="SUPFAM" id="SSF52777">
    <property type="entry name" value="CoA-dependent acyltransferases"/>
    <property type="match status" value="1"/>
</dbReference>
<dbReference type="Pfam" id="PF00198">
    <property type="entry name" value="2-oxoacid_dh"/>
    <property type="match status" value="1"/>
</dbReference>
<evidence type="ECO:0000259" key="10">
    <source>
        <dbReference type="PROSITE" id="PS51826"/>
    </source>
</evidence>